<evidence type="ECO:0000256" key="5">
    <source>
        <dbReference type="ARBA" id="ARBA00022622"/>
    </source>
</evidence>
<evidence type="ECO:0000256" key="11">
    <source>
        <dbReference type="SAM" id="SignalP"/>
    </source>
</evidence>
<comment type="function">
    <text evidence="1">May play a role in carrying and orienting carbohydrate, as well as having a more specific role.</text>
</comment>
<organism evidence="12">
    <name type="scientific">Castor canadensis</name>
    <name type="common">American beaver</name>
    <dbReference type="NCBI Taxonomy" id="51338"/>
    <lineage>
        <taxon>Eukaryota</taxon>
        <taxon>Metazoa</taxon>
        <taxon>Chordata</taxon>
        <taxon>Craniata</taxon>
        <taxon>Vertebrata</taxon>
        <taxon>Euteleostomi</taxon>
        <taxon>Mammalia</taxon>
        <taxon>Eutheria</taxon>
        <taxon>Euarchontoglires</taxon>
        <taxon>Glires</taxon>
        <taxon>Rodentia</taxon>
        <taxon>Castorimorpha</taxon>
        <taxon>Castoridae</taxon>
        <taxon>Castor</taxon>
    </lineage>
</organism>
<dbReference type="GO" id="GO:0005886">
    <property type="term" value="C:plasma membrane"/>
    <property type="evidence" value="ECO:0007669"/>
    <property type="project" value="UniProtKB-SubCell"/>
</dbReference>
<keyword evidence="7 10" id="KW-0472">Membrane</keyword>
<dbReference type="AlphaFoldDB" id="A0A8C0XIL0"/>
<evidence type="ECO:0000256" key="10">
    <source>
        <dbReference type="SAM" id="Phobius"/>
    </source>
</evidence>
<evidence type="ECO:0000313" key="12">
    <source>
        <dbReference type="Ensembl" id="ENSCCNP00000023767.1"/>
    </source>
</evidence>
<evidence type="ECO:0000256" key="1">
    <source>
        <dbReference type="ARBA" id="ARBA00002087"/>
    </source>
</evidence>
<dbReference type="PANTHER" id="PTHR15029">
    <property type="entry name" value="CAMPATH-1 ANTIGEN"/>
    <property type="match status" value="1"/>
</dbReference>
<evidence type="ECO:0000256" key="8">
    <source>
        <dbReference type="ARBA" id="ARBA00023180"/>
    </source>
</evidence>
<accession>A0A8C0XIL0</accession>
<proteinExistence type="predicted"/>
<keyword evidence="8" id="KW-0325">Glycoprotein</keyword>
<dbReference type="GO" id="GO:0097225">
    <property type="term" value="C:sperm midpiece"/>
    <property type="evidence" value="ECO:0007669"/>
    <property type="project" value="TreeGrafter"/>
</dbReference>
<feature type="chain" id="PRO_5034055391" description="CAMPATH-1 antigen" evidence="11">
    <location>
        <begin position="26"/>
        <end position="79"/>
    </location>
</feature>
<gene>
    <name evidence="12" type="primary">Cd52</name>
</gene>
<comment type="subcellular location">
    <subcellularLocation>
        <location evidence="2">Cell membrane</location>
        <topology evidence="2">Lipid-anchor</topology>
        <topology evidence="2">GPI-anchor</topology>
    </subcellularLocation>
</comment>
<sequence length="79" mass="8454">MNGFLFLLLTISLLVMIQIPTGVLGNQTTAASTTTTTTKTVTSTKETYQKSGVPALSNMGGGTFVFFLTTTLIHLFYLS</sequence>
<evidence type="ECO:0000256" key="7">
    <source>
        <dbReference type="ARBA" id="ARBA00023136"/>
    </source>
</evidence>
<protein>
    <recommendedName>
        <fullName evidence="3">CAMPATH-1 antigen</fullName>
    </recommendedName>
</protein>
<keyword evidence="9" id="KW-0449">Lipoprotein</keyword>
<feature type="signal peptide" evidence="11">
    <location>
        <begin position="1"/>
        <end position="25"/>
    </location>
</feature>
<keyword evidence="10" id="KW-1133">Transmembrane helix</keyword>
<keyword evidence="5" id="KW-0336">GPI-anchor</keyword>
<feature type="transmembrane region" description="Helical" evidence="10">
    <location>
        <begin position="59"/>
        <end position="78"/>
    </location>
</feature>
<dbReference type="PANTHER" id="PTHR15029:SF0">
    <property type="entry name" value="CAMPATH-1 ANTIGEN"/>
    <property type="match status" value="1"/>
</dbReference>
<keyword evidence="10" id="KW-0812">Transmembrane</keyword>
<dbReference type="GO" id="GO:0007204">
    <property type="term" value="P:positive regulation of cytosolic calcium ion concentration"/>
    <property type="evidence" value="ECO:0007669"/>
    <property type="project" value="TreeGrafter"/>
</dbReference>
<dbReference type="GO" id="GO:0098552">
    <property type="term" value="C:side of membrane"/>
    <property type="evidence" value="ECO:0007669"/>
    <property type="project" value="UniProtKB-KW"/>
</dbReference>
<name>A0A8C0XIL0_CASCN</name>
<reference evidence="12" key="1">
    <citation type="submission" date="2023-09" db="UniProtKB">
        <authorList>
            <consortium name="Ensembl"/>
        </authorList>
    </citation>
    <scope>IDENTIFICATION</scope>
</reference>
<evidence type="ECO:0000256" key="2">
    <source>
        <dbReference type="ARBA" id="ARBA00004609"/>
    </source>
</evidence>
<evidence type="ECO:0000256" key="4">
    <source>
        <dbReference type="ARBA" id="ARBA00022475"/>
    </source>
</evidence>
<keyword evidence="6 11" id="KW-0732">Signal</keyword>
<evidence type="ECO:0000256" key="9">
    <source>
        <dbReference type="ARBA" id="ARBA00023288"/>
    </source>
</evidence>
<dbReference type="Ensembl" id="ENSCCNT00000030338.1">
    <property type="protein sequence ID" value="ENSCCNP00000023767.1"/>
    <property type="gene ID" value="ENSCCNG00000023310.1"/>
</dbReference>
<evidence type="ECO:0000256" key="6">
    <source>
        <dbReference type="ARBA" id="ARBA00022729"/>
    </source>
</evidence>
<keyword evidence="4" id="KW-1003">Cell membrane</keyword>
<dbReference type="Pfam" id="PF15116">
    <property type="entry name" value="CD52"/>
    <property type="match status" value="1"/>
</dbReference>
<evidence type="ECO:0000256" key="3">
    <source>
        <dbReference type="ARBA" id="ARBA00013286"/>
    </source>
</evidence>
<dbReference type="InterPro" id="IPR026643">
    <property type="entry name" value="CAMPATH-1"/>
</dbReference>